<dbReference type="STRING" id="185761.SAMN05660282_00571"/>
<dbReference type="AlphaFoldDB" id="A0A1I2QQ46"/>
<evidence type="ECO:0000313" key="1">
    <source>
        <dbReference type="EMBL" id="SFG30552.1"/>
    </source>
</evidence>
<keyword evidence="2" id="KW-1185">Reference proteome</keyword>
<gene>
    <name evidence="1" type="ORF">SAMN05660282_00571</name>
</gene>
<accession>A0A1I2QQ46</accession>
<evidence type="ECO:0000313" key="2">
    <source>
        <dbReference type="Proteomes" id="UP000199065"/>
    </source>
</evidence>
<organism evidence="1 2">
    <name type="scientific">Corynebacterium spheniscorum</name>
    <dbReference type="NCBI Taxonomy" id="185761"/>
    <lineage>
        <taxon>Bacteria</taxon>
        <taxon>Bacillati</taxon>
        <taxon>Actinomycetota</taxon>
        <taxon>Actinomycetes</taxon>
        <taxon>Mycobacteriales</taxon>
        <taxon>Corynebacteriaceae</taxon>
        <taxon>Corynebacterium</taxon>
    </lineage>
</organism>
<evidence type="ECO:0008006" key="3">
    <source>
        <dbReference type="Google" id="ProtNLM"/>
    </source>
</evidence>
<name>A0A1I2QQ46_9CORY</name>
<dbReference type="EMBL" id="FOPJ01000002">
    <property type="protein sequence ID" value="SFG30552.1"/>
    <property type="molecule type" value="Genomic_DNA"/>
</dbReference>
<protein>
    <recommendedName>
        <fullName evidence="3">Sortase family protein</fullName>
    </recommendedName>
</protein>
<reference evidence="1 2" key="1">
    <citation type="submission" date="2016-10" db="EMBL/GenBank/DDBJ databases">
        <authorList>
            <person name="de Groot N.N."/>
        </authorList>
    </citation>
    <scope>NUCLEOTIDE SEQUENCE [LARGE SCALE GENOMIC DNA]</scope>
    <source>
        <strain>J11</strain>
        <strain evidence="2">PG 39</strain>
    </source>
</reference>
<sequence>MHGAVEITGATYDSMPYVLPLNPAGPQQTMVRWVDGWGVSPQNAKEGTVYILGHAWGQAPLVFNPFSEKATYDIDFNKPAEKVPAYGGGTVARYSTPILNGSSIIMKDAEGHSREWVVDKTWLVNKTEAINDVELNDEADRGRIILIACAVRDNRDLEYNVIVSGRLKP</sequence>
<dbReference type="Proteomes" id="UP000199065">
    <property type="component" value="Unassembled WGS sequence"/>
</dbReference>
<proteinExistence type="predicted"/>